<sequence>MKEKRLSIVYVILAASMWGAIGVSIRILSQFHFSSIQMVVARLFVADIFLFGFLSVTDRKKLKVERKDIKWFLGIGIFSMLFFNTCYCITVQLTSLSIAAVLLYTSPVFVMLLSIPVFKEKITRYKLSAILLSVIGCALVSGIFSSDIGQITEKGLWFGVCAAIGYAFYSIFARILLKKYHSLTIISYTFLIASVGGAFIGDVPGIVEICVKAPIAFVTIIVSALIFNVIPYILYTKALINMEASRASVIASVEPVVATIIGVLIFSERITVSTVLGIVCVLTAIGILNGKQN</sequence>
<dbReference type="RefSeq" id="WP_120197982.1">
    <property type="nucleotide sequence ID" value="NZ_MCIA01000031.1"/>
</dbReference>
<feature type="transmembrane region" description="Helical" evidence="6">
    <location>
        <begin position="35"/>
        <end position="57"/>
    </location>
</feature>
<dbReference type="InterPro" id="IPR037185">
    <property type="entry name" value="EmrE-like"/>
</dbReference>
<dbReference type="Gene3D" id="1.10.3730.20">
    <property type="match status" value="1"/>
</dbReference>
<evidence type="ECO:0000256" key="3">
    <source>
        <dbReference type="ARBA" id="ARBA00022692"/>
    </source>
</evidence>
<feature type="domain" description="EamA" evidence="7">
    <location>
        <begin position="7"/>
        <end position="141"/>
    </location>
</feature>
<dbReference type="InterPro" id="IPR000620">
    <property type="entry name" value="EamA_dom"/>
</dbReference>
<dbReference type="Pfam" id="PF00892">
    <property type="entry name" value="EamA"/>
    <property type="match status" value="2"/>
</dbReference>
<evidence type="ECO:0000256" key="6">
    <source>
        <dbReference type="SAM" id="Phobius"/>
    </source>
</evidence>
<evidence type="ECO:0000256" key="2">
    <source>
        <dbReference type="ARBA" id="ARBA00007362"/>
    </source>
</evidence>
<dbReference type="Proteomes" id="UP000284277">
    <property type="component" value="Unassembled WGS sequence"/>
</dbReference>
<keyword evidence="9" id="KW-1185">Reference proteome</keyword>
<evidence type="ECO:0000256" key="5">
    <source>
        <dbReference type="ARBA" id="ARBA00023136"/>
    </source>
</evidence>
<feature type="transmembrane region" description="Helical" evidence="6">
    <location>
        <begin position="183"/>
        <end position="201"/>
    </location>
</feature>
<dbReference type="InterPro" id="IPR050638">
    <property type="entry name" value="AA-Vitamin_Transporters"/>
</dbReference>
<comment type="caution">
    <text evidence="8">The sequence shown here is derived from an EMBL/GenBank/DDBJ whole genome shotgun (WGS) entry which is preliminary data.</text>
</comment>
<reference evidence="8 9" key="1">
    <citation type="submission" date="2016-08" db="EMBL/GenBank/DDBJ databases">
        <title>A new outlook on sporulation: Clostridium algidixylanolyticum.</title>
        <authorList>
            <person name="Poppleton D.I."/>
            <person name="Gribaldo S."/>
        </authorList>
    </citation>
    <scope>NUCLEOTIDE SEQUENCE [LARGE SCALE GENOMIC DNA]</scope>
    <source>
        <strain evidence="8 9">SPL73</strain>
    </source>
</reference>
<feature type="transmembrane region" description="Helical" evidence="6">
    <location>
        <begin position="272"/>
        <end position="290"/>
    </location>
</feature>
<protein>
    <recommendedName>
        <fullName evidence="7">EamA domain-containing protein</fullName>
    </recommendedName>
</protein>
<evidence type="ECO:0000313" key="9">
    <source>
        <dbReference type="Proteomes" id="UP000284277"/>
    </source>
</evidence>
<keyword evidence="4 6" id="KW-1133">Transmembrane helix</keyword>
<dbReference type="EMBL" id="MCIA01000031">
    <property type="protein sequence ID" value="RKD30393.1"/>
    <property type="molecule type" value="Genomic_DNA"/>
</dbReference>
<feature type="transmembrane region" description="Helical" evidence="6">
    <location>
        <begin position="156"/>
        <end position="176"/>
    </location>
</feature>
<dbReference type="GO" id="GO:0016020">
    <property type="term" value="C:membrane"/>
    <property type="evidence" value="ECO:0007669"/>
    <property type="project" value="UniProtKB-SubCell"/>
</dbReference>
<feature type="transmembrane region" description="Helical" evidence="6">
    <location>
        <begin position="69"/>
        <end position="92"/>
    </location>
</feature>
<evidence type="ECO:0000313" key="8">
    <source>
        <dbReference type="EMBL" id="RKD30393.1"/>
    </source>
</evidence>
<keyword evidence="3 6" id="KW-0812">Transmembrane</keyword>
<organism evidence="8 9">
    <name type="scientific">Lacrimispora algidixylanolytica</name>
    <dbReference type="NCBI Taxonomy" id="94868"/>
    <lineage>
        <taxon>Bacteria</taxon>
        <taxon>Bacillati</taxon>
        <taxon>Bacillota</taxon>
        <taxon>Clostridia</taxon>
        <taxon>Lachnospirales</taxon>
        <taxon>Lachnospiraceae</taxon>
        <taxon>Lacrimispora</taxon>
    </lineage>
</organism>
<feature type="transmembrane region" description="Helical" evidence="6">
    <location>
        <begin position="7"/>
        <end position="29"/>
    </location>
</feature>
<evidence type="ECO:0000259" key="7">
    <source>
        <dbReference type="Pfam" id="PF00892"/>
    </source>
</evidence>
<dbReference type="PANTHER" id="PTHR32322">
    <property type="entry name" value="INNER MEMBRANE TRANSPORTER"/>
    <property type="match status" value="1"/>
</dbReference>
<gene>
    <name evidence="8" type="ORF">BET01_07340</name>
</gene>
<dbReference type="OrthoDB" id="6707571at2"/>
<feature type="transmembrane region" description="Helical" evidence="6">
    <location>
        <begin position="125"/>
        <end position="144"/>
    </location>
</feature>
<keyword evidence="5 6" id="KW-0472">Membrane</keyword>
<feature type="domain" description="EamA" evidence="7">
    <location>
        <begin position="154"/>
        <end position="288"/>
    </location>
</feature>
<evidence type="ECO:0000256" key="4">
    <source>
        <dbReference type="ARBA" id="ARBA00022989"/>
    </source>
</evidence>
<dbReference type="AlphaFoldDB" id="A0A419SYP8"/>
<proteinExistence type="inferred from homology"/>
<dbReference type="SUPFAM" id="SSF103481">
    <property type="entry name" value="Multidrug resistance efflux transporter EmrE"/>
    <property type="match status" value="2"/>
</dbReference>
<feature type="transmembrane region" description="Helical" evidence="6">
    <location>
        <begin position="98"/>
        <end position="118"/>
    </location>
</feature>
<evidence type="ECO:0000256" key="1">
    <source>
        <dbReference type="ARBA" id="ARBA00004141"/>
    </source>
</evidence>
<feature type="transmembrane region" description="Helical" evidence="6">
    <location>
        <begin position="213"/>
        <end position="235"/>
    </location>
</feature>
<comment type="similarity">
    <text evidence="2">Belongs to the EamA transporter family.</text>
</comment>
<comment type="subcellular location">
    <subcellularLocation>
        <location evidence="1">Membrane</location>
        <topology evidence="1">Multi-pass membrane protein</topology>
    </subcellularLocation>
</comment>
<dbReference type="PANTHER" id="PTHR32322:SF2">
    <property type="entry name" value="EAMA DOMAIN-CONTAINING PROTEIN"/>
    <property type="match status" value="1"/>
</dbReference>
<name>A0A419SYP8_9FIRM</name>
<feature type="transmembrane region" description="Helical" evidence="6">
    <location>
        <begin position="247"/>
        <end position="266"/>
    </location>
</feature>
<accession>A0A419SYP8</accession>